<dbReference type="RefSeq" id="WP_197673115.1">
    <property type="nucleotide sequence ID" value="NZ_LT629751.1"/>
</dbReference>
<evidence type="ECO:0000256" key="1">
    <source>
        <dbReference type="SAM" id="Phobius"/>
    </source>
</evidence>
<keyword evidence="1" id="KW-1133">Transmembrane helix</keyword>
<sequence length="68" mass="7717">MGMGMYGYGEWHGLGMLVVAIVFIVPLWKILTKAGFNGAWSLLMFIPLVNIIALWVFAFSEWPKGRRD</sequence>
<evidence type="ECO:0000313" key="3">
    <source>
        <dbReference type="Proteomes" id="UP000243359"/>
    </source>
</evidence>
<dbReference type="EMBL" id="LT629751">
    <property type="protein sequence ID" value="SDS62980.1"/>
    <property type="molecule type" value="Genomic_DNA"/>
</dbReference>
<keyword evidence="1" id="KW-0472">Membrane</keyword>
<dbReference type="Proteomes" id="UP000243359">
    <property type="component" value="Chromosome I"/>
</dbReference>
<keyword evidence="3" id="KW-1185">Reference proteome</keyword>
<organism evidence="2 3">
    <name type="scientific">Pseudomonas oryzae</name>
    <dbReference type="NCBI Taxonomy" id="1392877"/>
    <lineage>
        <taxon>Bacteria</taxon>
        <taxon>Pseudomonadati</taxon>
        <taxon>Pseudomonadota</taxon>
        <taxon>Gammaproteobacteria</taxon>
        <taxon>Pseudomonadales</taxon>
        <taxon>Pseudomonadaceae</taxon>
        <taxon>Pseudomonas</taxon>
    </lineage>
</organism>
<name>A0A1H1TRX4_9PSED</name>
<feature type="transmembrane region" description="Helical" evidence="1">
    <location>
        <begin position="38"/>
        <end position="58"/>
    </location>
</feature>
<dbReference type="STRING" id="1392877.SAMN05216221_2245"/>
<proteinExistence type="predicted"/>
<keyword evidence="1" id="KW-0812">Transmembrane</keyword>
<feature type="transmembrane region" description="Helical" evidence="1">
    <location>
        <begin position="12"/>
        <end position="31"/>
    </location>
</feature>
<protein>
    <submittedName>
        <fullName evidence="2">Uncharacterized protein</fullName>
    </submittedName>
</protein>
<evidence type="ECO:0000313" key="2">
    <source>
        <dbReference type="EMBL" id="SDS62980.1"/>
    </source>
</evidence>
<reference evidence="3" key="1">
    <citation type="submission" date="2016-10" db="EMBL/GenBank/DDBJ databases">
        <authorList>
            <person name="Varghese N."/>
            <person name="Submissions S."/>
        </authorList>
    </citation>
    <scope>NUCLEOTIDE SEQUENCE [LARGE SCALE GENOMIC DNA]</scope>
    <source>
        <strain evidence="3">KCTC 32247</strain>
    </source>
</reference>
<gene>
    <name evidence="2" type="ORF">SAMN05216221_2245</name>
</gene>
<dbReference type="AlphaFoldDB" id="A0A1H1TRX4"/>
<accession>A0A1H1TRX4</accession>